<reference evidence="6 7" key="1">
    <citation type="submission" date="2020-04" db="EMBL/GenBank/DDBJ databases">
        <title>MicrobeNet Type strains.</title>
        <authorList>
            <person name="Nicholson A.C."/>
        </authorList>
    </citation>
    <scope>NUCLEOTIDE SEQUENCE [LARGE SCALE GENOMIC DNA]</scope>
    <source>
        <strain evidence="6 7">JCM 12354</strain>
    </source>
</reference>
<sequence>MSAPAPANIFEALADPVRRYILVLVAGDEQPASAIVTAVQRYTRISQPGVSQHLKVLRDAGLVSVRAEGTRRIYSLDPAAVQTARGWLLTLIDPLRQFAGPLDALGTEIARGTRARRGSESDRGGELPGSKARPA</sequence>
<dbReference type="AlphaFoldDB" id="A0A846XUE2"/>
<keyword evidence="7" id="KW-1185">Reference proteome</keyword>
<evidence type="ECO:0000256" key="1">
    <source>
        <dbReference type="ARBA" id="ARBA00023015"/>
    </source>
</evidence>
<gene>
    <name evidence="6" type="ORF">HGA08_04480</name>
</gene>
<comment type="caution">
    <text evidence="6">The sequence shown here is derived from an EMBL/GenBank/DDBJ whole genome shotgun (WGS) entry which is preliminary data.</text>
</comment>
<dbReference type="GO" id="GO:0003677">
    <property type="term" value="F:DNA binding"/>
    <property type="evidence" value="ECO:0007669"/>
    <property type="project" value="UniProtKB-KW"/>
</dbReference>
<dbReference type="PROSITE" id="PS50987">
    <property type="entry name" value="HTH_ARSR_2"/>
    <property type="match status" value="1"/>
</dbReference>
<keyword evidence="3" id="KW-0804">Transcription</keyword>
<dbReference type="InterPro" id="IPR036390">
    <property type="entry name" value="WH_DNA-bd_sf"/>
</dbReference>
<evidence type="ECO:0000256" key="3">
    <source>
        <dbReference type="ARBA" id="ARBA00023163"/>
    </source>
</evidence>
<dbReference type="CDD" id="cd00090">
    <property type="entry name" value="HTH_ARSR"/>
    <property type="match status" value="1"/>
</dbReference>
<keyword evidence="2" id="KW-0238">DNA-binding</keyword>
<dbReference type="EMBL" id="JAAXOP010000002">
    <property type="protein sequence ID" value="NKY49470.1"/>
    <property type="molecule type" value="Genomic_DNA"/>
</dbReference>
<evidence type="ECO:0000313" key="6">
    <source>
        <dbReference type="EMBL" id="NKY49470.1"/>
    </source>
</evidence>
<dbReference type="Pfam" id="PF01022">
    <property type="entry name" value="HTH_5"/>
    <property type="match status" value="1"/>
</dbReference>
<dbReference type="PANTHER" id="PTHR33154">
    <property type="entry name" value="TRANSCRIPTIONAL REGULATOR, ARSR FAMILY"/>
    <property type="match status" value="1"/>
</dbReference>
<protein>
    <submittedName>
        <fullName evidence="6">Winged helix-turn-helix transcriptional regulator</fullName>
    </submittedName>
</protein>
<dbReference type="InterPro" id="IPR011991">
    <property type="entry name" value="ArsR-like_HTH"/>
</dbReference>
<dbReference type="Gene3D" id="1.10.10.10">
    <property type="entry name" value="Winged helix-like DNA-binding domain superfamily/Winged helix DNA-binding domain"/>
    <property type="match status" value="1"/>
</dbReference>
<evidence type="ECO:0000313" key="7">
    <source>
        <dbReference type="Proteomes" id="UP000565711"/>
    </source>
</evidence>
<dbReference type="GO" id="GO:0003700">
    <property type="term" value="F:DNA-binding transcription factor activity"/>
    <property type="evidence" value="ECO:0007669"/>
    <property type="project" value="InterPro"/>
</dbReference>
<proteinExistence type="predicted"/>
<feature type="domain" description="HTH arsR-type" evidence="5">
    <location>
        <begin position="1"/>
        <end position="96"/>
    </location>
</feature>
<dbReference type="NCBIfam" id="NF033788">
    <property type="entry name" value="HTH_metalloreg"/>
    <property type="match status" value="1"/>
</dbReference>
<dbReference type="PANTHER" id="PTHR33154:SF33">
    <property type="entry name" value="TRANSCRIPTIONAL REPRESSOR SDPR"/>
    <property type="match status" value="1"/>
</dbReference>
<dbReference type="InterPro" id="IPR051081">
    <property type="entry name" value="HTH_MetalResp_TranReg"/>
</dbReference>
<organism evidence="6 7">
    <name type="scientific">Nocardia vermiculata</name>
    <dbReference type="NCBI Taxonomy" id="257274"/>
    <lineage>
        <taxon>Bacteria</taxon>
        <taxon>Bacillati</taxon>
        <taxon>Actinomycetota</taxon>
        <taxon>Actinomycetes</taxon>
        <taxon>Mycobacteriales</taxon>
        <taxon>Nocardiaceae</taxon>
        <taxon>Nocardia</taxon>
    </lineage>
</organism>
<dbReference type="InterPro" id="IPR036388">
    <property type="entry name" value="WH-like_DNA-bd_sf"/>
</dbReference>
<dbReference type="SUPFAM" id="SSF46785">
    <property type="entry name" value="Winged helix' DNA-binding domain"/>
    <property type="match status" value="1"/>
</dbReference>
<dbReference type="Proteomes" id="UP000565711">
    <property type="component" value="Unassembled WGS sequence"/>
</dbReference>
<evidence type="ECO:0000256" key="2">
    <source>
        <dbReference type="ARBA" id="ARBA00023125"/>
    </source>
</evidence>
<accession>A0A846XUE2</accession>
<dbReference type="PRINTS" id="PR00778">
    <property type="entry name" value="HTHARSR"/>
</dbReference>
<evidence type="ECO:0000259" key="5">
    <source>
        <dbReference type="PROSITE" id="PS50987"/>
    </source>
</evidence>
<dbReference type="RefSeq" id="WP_067868161.1">
    <property type="nucleotide sequence ID" value="NZ_JAAXOP010000002.1"/>
</dbReference>
<feature type="region of interest" description="Disordered" evidence="4">
    <location>
        <begin position="109"/>
        <end position="135"/>
    </location>
</feature>
<dbReference type="InterPro" id="IPR001845">
    <property type="entry name" value="HTH_ArsR_DNA-bd_dom"/>
</dbReference>
<evidence type="ECO:0000256" key="4">
    <source>
        <dbReference type="SAM" id="MobiDB-lite"/>
    </source>
</evidence>
<name>A0A846XUE2_9NOCA</name>
<dbReference type="SMART" id="SM00418">
    <property type="entry name" value="HTH_ARSR"/>
    <property type="match status" value="1"/>
</dbReference>
<keyword evidence="1" id="KW-0805">Transcription regulation</keyword>